<dbReference type="eggNOG" id="ENOG5032XU7">
    <property type="taxonomic scope" value="Bacteria"/>
</dbReference>
<dbReference type="EMBL" id="CP001052">
    <property type="protein sequence ID" value="ACD17484.1"/>
    <property type="molecule type" value="Genomic_DNA"/>
</dbReference>
<dbReference type="Proteomes" id="UP000001739">
    <property type="component" value="Chromosome 1"/>
</dbReference>
<accession>B2T6C0</accession>
<dbReference type="HOGENOM" id="CLU_050666_0_1_4"/>
<dbReference type="InterPro" id="IPR021352">
    <property type="entry name" value="DUF2971"/>
</dbReference>
<proteinExistence type="predicted"/>
<dbReference type="KEGG" id="bpy:Bphyt_3092"/>
<dbReference type="Pfam" id="PF11185">
    <property type="entry name" value="DUF2971"/>
    <property type="match status" value="1"/>
</dbReference>
<dbReference type="STRING" id="398527.Bphyt_3092"/>
<name>B2T6C0_PARPJ</name>
<feature type="region of interest" description="Disordered" evidence="1">
    <location>
        <begin position="281"/>
        <end position="304"/>
    </location>
</feature>
<sequence length="327" mass="37522">MMRKKLLLGDSRWAARKVLNQRSSYPRLLYKYRDATKQHLEPLLLSSTFYLSSREQFNDPFDAQCIARVSPDLRDRKRRLEQLKTRVRASRGSQSISRGVKHRNELYRDMLTLDRAQGRAQRSFDINANAFGIYSMAETPRSLLMWAHYANNHAGVCLIFYVPADPDVFMRAFPVEYGDDYPSMEWTDLERVDAIRALLKKSTEWAYEQESRILVPGAAKTIFPFDRAALVGIIFGARCSDESKTTVKELIDRRAAVGGGRPQMFDAHLAREKYAIGVFPHGKKSHQRDGRGDRHPSVDPNELSFRQPRELSCHLLPTAPDAFALRS</sequence>
<evidence type="ECO:0000313" key="3">
    <source>
        <dbReference type="Proteomes" id="UP000001739"/>
    </source>
</evidence>
<evidence type="ECO:0000313" key="2">
    <source>
        <dbReference type="EMBL" id="ACD17484.1"/>
    </source>
</evidence>
<feature type="compositionally biased region" description="Basic and acidic residues" evidence="1">
    <location>
        <begin position="287"/>
        <end position="297"/>
    </location>
</feature>
<dbReference type="AlphaFoldDB" id="B2T6C0"/>
<reference evidence="2 3" key="1">
    <citation type="journal article" date="2011" name="J. Bacteriol.">
        <title>Complete genome sequence of the plant growth-promoting endophyte Burkholderia phytofirmans strain PsJN.</title>
        <authorList>
            <person name="Weilharter A."/>
            <person name="Mitter B."/>
            <person name="Shin M.V."/>
            <person name="Chain P.S."/>
            <person name="Nowak J."/>
            <person name="Sessitsch A."/>
        </authorList>
    </citation>
    <scope>NUCLEOTIDE SEQUENCE [LARGE SCALE GENOMIC DNA]</scope>
    <source>
        <strain evidence="3">DSM 17436 / LMG 22146 / PsJN</strain>
    </source>
</reference>
<protein>
    <recommendedName>
        <fullName evidence="4">DUF2971 domain-containing protein</fullName>
    </recommendedName>
</protein>
<evidence type="ECO:0000256" key="1">
    <source>
        <dbReference type="SAM" id="MobiDB-lite"/>
    </source>
</evidence>
<evidence type="ECO:0008006" key="4">
    <source>
        <dbReference type="Google" id="ProtNLM"/>
    </source>
</evidence>
<dbReference type="OrthoDB" id="4119964at2"/>
<gene>
    <name evidence="2" type="ordered locus">Bphyt_3092</name>
</gene>
<organism evidence="2 3">
    <name type="scientific">Paraburkholderia phytofirmans (strain DSM 17436 / LMG 22146 / PsJN)</name>
    <name type="common">Burkholderia phytofirmans</name>
    <dbReference type="NCBI Taxonomy" id="398527"/>
    <lineage>
        <taxon>Bacteria</taxon>
        <taxon>Pseudomonadati</taxon>
        <taxon>Pseudomonadota</taxon>
        <taxon>Betaproteobacteria</taxon>
        <taxon>Burkholderiales</taxon>
        <taxon>Burkholderiaceae</taxon>
        <taxon>Paraburkholderia</taxon>
    </lineage>
</organism>